<dbReference type="GO" id="GO:0005829">
    <property type="term" value="C:cytosol"/>
    <property type="evidence" value="ECO:0007669"/>
    <property type="project" value="TreeGrafter"/>
</dbReference>
<dbReference type="Proteomes" id="UP001302676">
    <property type="component" value="Unassembled WGS sequence"/>
</dbReference>
<accession>A0AAN6VAS7</accession>
<sequence>MSWFDKIANDALRLETLSEVKACEELSQFIPKSFTLNELAEAARGSLSRLCAGKPNRSLATSHLLTLLACTRCQGRFPPRPSIENRNAVRELVLNVTKVVAPVVAENKGQTGASGHPGALAERCSSSSILTSSPIQLDDQTLYLLMVYAGSSDQRIVVPSQVKAAASRLLAKQFTTSTGNDNNNRAKEEPRSKTAFITETVLQSYLRPLFSRSRPATVTASGRKAAYPDQDDSGAGGPRRGGASLLEETAQTKPWKYTDFRAVPVLGWAVKEADSHLLATHWPLFTPFLLTLADEPASSPLLRAGLLMLSEFLAKLPAATLHATGLAQVFEDAIFPTLSALPSLTPEDESMLVLGPAYGALLQLARKVGQPTNENGDGGVLKKQHALLDKVLRDGVFMGYFHAKEHVRIVAELCSWTARILNELEVHAVKHLKDLIPMLSAILTDPFGPSAPETLLAAVKALQAVLTNCWPRILGSPWQDEIINALVLCWLHVLEQEGEEDKELRLTARAVAAVLKTARKQVDGGEDGKGNVETDLGSYVAPLVAKDPRLTGLFGPPSK</sequence>
<evidence type="ECO:0000313" key="4">
    <source>
        <dbReference type="Proteomes" id="UP001302676"/>
    </source>
</evidence>
<evidence type="ECO:0000256" key="1">
    <source>
        <dbReference type="ARBA" id="ARBA00034736"/>
    </source>
</evidence>
<dbReference type="InterPro" id="IPR016024">
    <property type="entry name" value="ARM-type_fold"/>
</dbReference>
<organism evidence="3 4">
    <name type="scientific">Dichotomopilus funicola</name>
    <dbReference type="NCBI Taxonomy" id="1934379"/>
    <lineage>
        <taxon>Eukaryota</taxon>
        <taxon>Fungi</taxon>
        <taxon>Dikarya</taxon>
        <taxon>Ascomycota</taxon>
        <taxon>Pezizomycotina</taxon>
        <taxon>Sordariomycetes</taxon>
        <taxon>Sordariomycetidae</taxon>
        <taxon>Sordariales</taxon>
        <taxon>Chaetomiaceae</taxon>
        <taxon>Dichotomopilus</taxon>
    </lineage>
</organism>
<dbReference type="GeneID" id="87819502"/>
<dbReference type="GO" id="GO:0005634">
    <property type="term" value="C:nucleus"/>
    <property type="evidence" value="ECO:0007669"/>
    <property type="project" value="TreeGrafter"/>
</dbReference>
<dbReference type="AlphaFoldDB" id="A0AAN6VAS7"/>
<dbReference type="PANTHER" id="PTHR32226">
    <property type="entry name" value="TELO2-INTERACTING PROTEIN 2"/>
    <property type="match status" value="1"/>
</dbReference>
<dbReference type="Pfam" id="PF10521">
    <property type="entry name" value="Tti2"/>
    <property type="match status" value="1"/>
</dbReference>
<gene>
    <name evidence="3" type="ORF">C8A04DRAFT_34607</name>
</gene>
<dbReference type="EMBL" id="MU853559">
    <property type="protein sequence ID" value="KAK4146701.1"/>
    <property type="molecule type" value="Genomic_DNA"/>
</dbReference>
<comment type="similarity">
    <text evidence="1">Belongs to the TTI2 family.</text>
</comment>
<dbReference type="PANTHER" id="PTHR32226:SF2">
    <property type="entry name" value="TELO2-INTERACTING PROTEIN 2"/>
    <property type="match status" value="1"/>
</dbReference>
<evidence type="ECO:0000256" key="2">
    <source>
        <dbReference type="SAM" id="MobiDB-lite"/>
    </source>
</evidence>
<keyword evidence="4" id="KW-1185">Reference proteome</keyword>
<dbReference type="GO" id="GO:0110078">
    <property type="term" value="C:TTT Hsp90 cochaperone complex"/>
    <property type="evidence" value="ECO:0007669"/>
    <property type="project" value="InterPro"/>
</dbReference>
<dbReference type="RefSeq" id="XP_062640072.1">
    <property type="nucleotide sequence ID" value="XM_062782889.1"/>
</dbReference>
<name>A0AAN6VAS7_9PEZI</name>
<dbReference type="InterPro" id="IPR018870">
    <property type="entry name" value="Tti2"/>
</dbReference>
<proteinExistence type="inferred from homology"/>
<comment type="caution">
    <text evidence="3">The sequence shown here is derived from an EMBL/GenBank/DDBJ whole genome shotgun (WGS) entry which is preliminary data.</text>
</comment>
<protein>
    <submittedName>
        <fullName evidence="3">Uncharacterized protein</fullName>
    </submittedName>
</protein>
<evidence type="ECO:0000313" key="3">
    <source>
        <dbReference type="EMBL" id="KAK4146701.1"/>
    </source>
</evidence>
<feature type="region of interest" description="Disordered" evidence="2">
    <location>
        <begin position="220"/>
        <end position="243"/>
    </location>
</feature>
<dbReference type="SUPFAM" id="SSF48371">
    <property type="entry name" value="ARM repeat"/>
    <property type="match status" value="1"/>
</dbReference>
<reference evidence="3" key="2">
    <citation type="submission" date="2023-05" db="EMBL/GenBank/DDBJ databases">
        <authorList>
            <consortium name="Lawrence Berkeley National Laboratory"/>
            <person name="Steindorff A."/>
            <person name="Hensen N."/>
            <person name="Bonometti L."/>
            <person name="Westerberg I."/>
            <person name="Brannstrom I.O."/>
            <person name="Guillou S."/>
            <person name="Cros-Aarteil S."/>
            <person name="Calhoun S."/>
            <person name="Haridas S."/>
            <person name="Kuo A."/>
            <person name="Mondo S."/>
            <person name="Pangilinan J."/>
            <person name="Riley R."/>
            <person name="Labutti K."/>
            <person name="Andreopoulos B."/>
            <person name="Lipzen A."/>
            <person name="Chen C."/>
            <person name="Yanf M."/>
            <person name="Daum C."/>
            <person name="Ng V."/>
            <person name="Clum A."/>
            <person name="Ohm R."/>
            <person name="Martin F."/>
            <person name="Silar P."/>
            <person name="Natvig D."/>
            <person name="Lalanne C."/>
            <person name="Gautier V."/>
            <person name="Ament-Velasquez S.L."/>
            <person name="Kruys A."/>
            <person name="Hutchinson M.I."/>
            <person name="Powell A.J."/>
            <person name="Barry K."/>
            <person name="Miller A.N."/>
            <person name="Grigoriev I.V."/>
            <person name="Debuchy R."/>
            <person name="Gladieux P."/>
            <person name="Thoren M.H."/>
            <person name="Johannesson H."/>
        </authorList>
    </citation>
    <scope>NUCLEOTIDE SEQUENCE</scope>
    <source>
        <strain evidence="3">CBS 141.50</strain>
    </source>
</reference>
<reference evidence="3" key="1">
    <citation type="journal article" date="2023" name="Mol. Phylogenet. Evol.">
        <title>Genome-scale phylogeny and comparative genomics of the fungal order Sordariales.</title>
        <authorList>
            <person name="Hensen N."/>
            <person name="Bonometti L."/>
            <person name="Westerberg I."/>
            <person name="Brannstrom I.O."/>
            <person name="Guillou S."/>
            <person name="Cros-Aarteil S."/>
            <person name="Calhoun S."/>
            <person name="Haridas S."/>
            <person name="Kuo A."/>
            <person name="Mondo S."/>
            <person name="Pangilinan J."/>
            <person name="Riley R."/>
            <person name="LaButti K."/>
            <person name="Andreopoulos B."/>
            <person name="Lipzen A."/>
            <person name="Chen C."/>
            <person name="Yan M."/>
            <person name="Daum C."/>
            <person name="Ng V."/>
            <person name="Clum A."/>
            <person name="Steindorff A."/>
            <person name="Ohm R.A."/>
            <person name="Martin F."/>
            <person name="Silar P."/>
            <person name="Natvig D.O."/>
            <person name="Lalanne C."/>
            <person name="Gautier V."/>
            <person name="Ament-Velasquez S.L."/>
            <person name="Kruys A."/>
            <person name="Hutchinson M.I."/>
            <person name="Powell A.J."/>
            <person name="Barry K."/>
            <person name="Miller A.N."/>
            <person name="Grigoriev I.V."/>
            <person name="Debuchy R."/>
            <person name="Gladieux P."/>
            <person name="Hiltunen Thoren M."/>
            <person name="Johannesson H."/>
        </authorList>
    </citation>
    <scope>NUCLEOTIDE SEQUENCE</scope>
    <source>
        <strain evidence="3">CBS 141.50</strain>
    </source>
</reference>